<dbReference type="Proteomes" id="UP001205748">
    <property type="component" value="Unassembled WGS sequence"/>
</dbReference>
<evidence type="ECO:0000313" key="3">
    <source>
        <dbReference type="Proteomes" id="UP001205748"/>
    </source>
</evidence>
<proteinExistence type="predicted"/>
<gene>
    <name evidence="2" type="ORF">NSA47_01155</name>
</gene>
<dbReference type="RefSeq" id="WP_257529001.1">
    <property type="nucleotide sequence ID" value="NZ_JANKAS010000001.1"/>
</dbReference>
<evidence type="ECO:0000313" key="2">
    <source>
        <dbReference type="EMBL" id="MCR1897598.1"/>
    </source>
</evidence>
<dbReference type="SUPFAM" id="SSF46785">
    <property type="entry name" value="Winged helix' DNA-binding domain"/>
    <property type="match status" value="1"/>
</dbReference>
<name>A0AAE3HEF6_9FIRM</name>
<protein>
    <submittedName>
        <fullName evidence="2">MarR family transcriptional regulator</fullName>
    </submittedName>
</protein>
<dbReference type="AlphaFoldDB" id="A0AAE3HEF6"/>
<reference evidence="2" key="1">
    <citation type="submission" date="2022-07" db="EMBL/GenBank/DDBJ databases">
        <title>Enhanced cultured diversity of the mouse gut microbiota enables custom-made synthetic communities.</title>
        <authorList>
            <person name="Afrizal A."/>
        </authorList>
    </citation>
    <scope>NUCLEOTIDE SEQUENCE</scope>
    <source>
        <strain evidence="2">DSM 28593</strain>
    </source>
</reference>
<dbReference type="Pfam" id="PF01047">
    <property type="entry name" value="MarR"/>
    <property type="match status" value="1"/>
</dbReference>
<evidence type="ECO:0000259" key="1">
    <source>
        <dbReference type="PROSITE" id="PS50995"/>
    </source>
</evidence>
<accession>A0AAE3HEF6</accession>
<dbReference type="InterPro" id="IPR039422">
    <property type="entry name" value="MarR/SlyA-like"/>
</dbReference>
<dbReference type="PANTHER" id="PTHR33164:SF43">
    <property type="entry name" value="HTH-TYPE TRANSCRIPTIONAL REPRESSOR YETL"/>
    <property type="match status" value="1"/>
</dbReference>
<dbReference type="GO" id="GO:0006950">
    <property type="term" value="P:response to stress"/>
    <property type="evidence" value="ECO:0007669"/>
    <property type="project" value="TreeGrafter"/>
</dbReference>
<sequence length="151" mass="17527">MELSSDFSANILRNLITELHFINGKIIEEVIRSEDISINQFYILEYLNRNKKTSTTELANVLKISQPAVTQFINKLVQLEYISKNNHPEDKRRTIFALTQGGQKKIKILQDHQVSIIKNRIGAMDKGKDLFLIEGLKSFVDSWNRRNTYES</sequence>
<dbReference type="SMART" id="SM00347">
    <property type="entry name" value="HTH_MARR"/>
    <property type="match status" value="1"/>
</dbReference>
<organism evidence="2 3">
    <name type="scientific">Irregularibacter muris</name>
    <dbReference type="NCBI Taxonomy" id="1796619"/>
    <lineage>
        <taxon>Bacteria</taxon>
        <taxon>Bacillati</taxon>
        <taxon>Bacillota</taxon>
        <taxon>Clostridia</taxon>
        <taxon>Eubacteriales</taxon>
        <taxon>Eubacteriaceae</taxon>
        <taxon>Irregularibacter</taxon>
    </lineage>
</organism>
<dbReference type="EMBL" id="JANKAS010000001">
    <property type="protein sequence ID" value="MCR1897598.1"/>
    <property type="molecule type" value="Genomic_DNA"/>
</dbReference>
<dbReference type="PROSITE" id="PS50995">
    <property type="entry name" value="HTH_MARR_2"/>
    <property type="match status" value="1"/>
</dbReference>
<dbReference type="PANTHER" id="PTHR33164">
    <property type="entry name" value="TRANSCRIPTIONAL REGULATOR, MARR FAMILY"/>
    <property type="match status" value="1"/>
</dbReference>
<comment type="caution">
    <text evidence="2">The sequence shown here is derived from an EMBL/GenBank/DDBJ whole genome shotgun (WGS) entry which is preliminary data.</text>
</comment>
<dbReference type="Gene3D" id="1.10.10.10">
    <property type="entry name" value="Winged helix-like DNA-binding domain superfamily/Winged helix DNA-binding domain"/>
    <property type="match status" value="1"/>
</dbReference>
<keyword evidence="3" id="KW-1185">Reference proteome</keyword>
<dbReference type="InterPro" id="IPR036388">
    <property type="entry name" value="WH-like_DNA-bd_sf"/>
</dbReference>
<dbReference type="InterPro" id="IPR000835">
    <property type="entry name" value="HTH_MarR-typ"/>
</dbReference>
<dbReference type="GO" id="GO:0003700">
    <property type="term" value="F:DNA-binding transcription factor activity"/>
    <property type="evidence" value="ECO:0007669"/>
    <property type="project" value="InterPro"/>
</dbReference>
<feature type="domain" description="HTH marR-type" evidence="1">
    <location>
        <begin position="8"/>
        <end position="141"/>
    </location>
</feature>
<dbReference type="InterPro" id="IPR036390">
    <property type="entry name" value="WH_DNA-bd_sf"/>
</dbReference>